<reference evidence="1" key="1">
    <citation type="submission" date="2023-06" db="EMBL/GenBank/DDBJ databases">
        <title>Genome-scale phylogeny and comparative genomics of the fungal order Sordariales.</title>
        <authorList>
            <consortium name="Lawrence Berkeley National Laboratory"/>
            <person name="Hensen N."/>
            <person name="Bonometti L."/>
            <person name="Westerberg I."/>
            <person name="Brannstrom I.O."/>
            <person name="Guillou S."/>
            <person name="Cros-Aarteil S."/>
            <person name="Calhoun S."/>
            <person name="Haridas S."/>
            <person name="Kuo A."/>
            <person name="Mondo S."/>
            <person name="Pangilinan J."/>
            <person name="Riley R."/>
            <person name="Labutti K."/>
            <person name="Andreopoulos B."/>
            <person name="Lipzen A."/>
            <person name="Chen C."/>
            <person name="Yanf M."/>
            <person name="Daum C."/>
            <person name="Ng V."/>
            <person name="Clum A."/>
            <person name="Steindorff A."/>
            <person name="Ohm R."/>
            <person name="Martin F."/>
            <person name="Silar P."/>
            <person name="Natvig D."/>
            <person name="Lalanne C."/>
            <person name="Gautier V."/>
            <person name="Ament-Velasquez S.L."/>
            <person name="Kruys A."/>
            <person name="Hutchinson M.I."/>
            <person name="Powell A.J."/>
            <person name="Barry K."/>
            <person name="Miller A.N."/>
            <person name="Grigoriev I.V."/>
            <person name="Debuchy R."/>
            <person name="Gladieux P."/>
            <person name="Thoren M.H."/>
            <person name="Johannesson H."/>
        </authorList>
    </citation>
    <scope>NUCLEOTIDE SEQUENCE</scope>
    <source>
        <strain evidence="1">SMH4607-1</strain>
    </source>
</reference>
<evidence type="ECO:0000313" key="2">
    <source>
        <dbReference type="Proteomes" id="UP001172102"/>
    </source>
</evidence>
<dbReference type="InterPro" id="IPR027417">
    <property type="entry name" value="P-loop_NTPase"/>
</dbReference>
<sequence length="165" mass="19680">MRLHMSCIKGTGIQQCRQDKKRCSLVNWVRSRVKYDWYIRILDEADVFLAKCDQRDTQRNRLVCVSPYSRVLSDILFLTTNGVGAIDDAFHSRLRLTLYYPKLDREQTLSIFRRNFRRIGEINVDCERKGLSPFEYKAARKRVIVWIKDNWETLGWNGRQIRNAF</sequence>
<proteinExistence type="predicted"/>
<protein>
    <recommendedName>
        <fullName evidence="3">ATPase AAA-type core domain-containing protein</fullName>
    </recommendedName>
</protein>
<dbReference type="PANTHER" id="PTHR46411">
    <property type="entry name" value="FAMILY ATPASE, PUTATIVE-RELATED"/>
    <property type="match status" value="1"/>
</dbReference>
<accession>A0AA39ZVH0</accession>
<organism evidence="1 2">
    <name type="scientific">Lasiosphaeris hirsuta</name>
    <dbReference type="NCBI Taxonomy" id="260670"/>
    <lineage>
        <taxon>Eukaryota</taxon>
        <taxon>Fungi</taxon>
        <taxon>Dikarya</taxon>
        <taxon>Ascomycota</taxon>
        <taxon>Pezizomycotina</taxon>
        <taxon>Sordariomycetes</taxon>
        <taxon>Sordariomycetidae</taxon>
        <taxon>Sordariales</taxon>
        <taxon>Lasiosphaeriaceae</taxon>
        <taxon>Lasiosphaeris</taxon>
    </lineage>
</organism>
<dbReference type="EMBL" id="JAUKUA010000007">
    <property type="protein sequence ID" value="KAK0704476.1"/>
    <property type="molecule type" value="Genomic_DNA"/>
</dbReference>
<evidence type="ECO:0008006" key="3">
    <source>
        <dbReference type="Google" id="ProtNLM"/>
    </source>
</evidence>
<gene>
    <name evidence="1" type="ORF">B0H67DRAFT_557278</name>
</gene>
<dbReference type="SUPFAM" id="SSF52540">
    <property type="entry name" value="P-loop containing nucleoside triphosphate hydrolases"/>
    <property type="match status" value="1"/>
</dbReference>
<dbReference type="Gene3D" id="3.40.50.300">
    <property type="entry name" value="P-loop containing nucleotide triphosphate hydrolases"/>
    <property type="match status" value="1"/>
</dbReference>
<dbReference type="PANTHER" id="PTHR46411:SF2">
    <property type="entry name" value="AAA+ ATPASE DOMAIN-CONTAINING PROTEIN"/>
    <property type="match status" value="1"/>
</dbReference>
<name>A0AA39ZVH0_9PEZI</name>
<comment type="caution">
    <text evidence="1">The sequence shown here is derived from an EMBL/GenBank/DDBJ whole genome shotgun (WGS) entry which is preliminary data.</text>
</comment>
<evidence type="ECO:0000313" key="1">
    <source>
        <dbReference type="EMBL" id="KAK0704476.1"/>
    </source>
</evidence>
<dbReference type="AlphaFoldDB" id="A0AA39ZVH0"/>
<keyword evidence="2" id="KW-1185">Reference proteome</keyword>
<dbReference type="Proteomes" id="UP001172102">
    <property type="component" value="Unassembled WGS sequence"/>
</dbReference>